<dbReference type="GO" id="GO:0016491">
    <property type="term" value="F:oxidoreductase activity"/>
    <property type="evidence" value="ECO:0007669"/>
    <property type="project" value="UniProtKB-KW"/>
</dbReference>
<name>A0ABT8KLC5_9BACT</name>
<evidence type="ECO:0000256" key="2">
    <source>
        <dbReference type="ARBA" id="ARBA00009347"/>
    </source>
</evidence>
<evidence type="ECO:0000256" key="3">
    <source>
        <dbReference type="ARBA" id="ARBA00022630"/>
    </source>
</evidence>
<comment type="cofactor">
    <cofactor evidence="1 6">
        <name>FAD</name>
        <dbReference type="ChEBI" id="CHEBI:57692"/>
    </cofactor>
</comment>
<comment type="similarity">
    <text evidence="2 6">Belongs to the acyl-CoA dehydrogenase family.</text>
</comment>
<proteinExistence type="inferred from homology"/>
<evidence type="ECO:0000256" key="4">
    <source>
        <dbReference type="ARBA" id="ARBA00022827"/>
    </source>
</evidence>
<dbReference type="Gene3D" id="1.10.540.10">
    <property type="entry name" value="Acyl-CoA dehydrogenase/oxidase, N-terminal domain"/>
    <property type="match status" value="1"/>
</dbReference>
<keyword evidence="3 6" id="KW-0285">Flavoprotein</keyword>
<dbReference type="Pfam" id="PF02771">
    <property type="entry name" value="Acyl-CoA_dh_N"/>
    <property type="match status" value="1"/>
</dbReference>
<dbReference type="InterPro" id="IPR009100">
    <property type="entry name" value="AcylCoA_DH/oxidase_NM_dom_sf"/>
</dbReference>
<dbReference type="InterPro" id="IPR037069">
    <property type="entry name" value="AcylCoA_DH/ox_N_sf"/>
</dbReference>
<dbReference type="Proteomes" id="UP001172082">
    <property type="component" value="Unassembled WGS sequence"/>
</dbReference>
<dbReference type="Gene3D" id="2.40.110.10">
    <property type="entry name" value="Butyryl-CoA Dehydrogenase, subunit A, domain 2"/>
    <property type="match status" value="1"/>
</dbReference>
<dbReference type="Pfam" id="PF00441">
    <property type="entry name" value="Acyl-CoA_dh_1"/>
    <property type="match status" value="1"/>
</dbReference>
<dbReference type="PANTHER" id="PTHR43884:SF25">
    <property type="entry name" value="ACYL-COA DEHYDROGENASE YDBM-RELATED"/>
    <property type="match status" value="1"/>
</dbReference>
<dbReference type="CDD" id="cd00567">
    <property type="entry name" value="ACAD"/>
    <property type="match status" value="1"/>
</dbReference>
<organism evidence="10 11">
    <name type="scientific">Splendidivirga corallicola</name>
    <dbReference type="NCBI Taxonomy" id="3051826"/>
    <lineage>
        <taxon>Bacteria</taxon>
        <taxon>Pseudomonadati</taxon>
        <taxon>Bacteroidota</taxon>
        <taxon>Cytophagia</taxon>
        <taxon>Cytophagales</taxon>
        <taxon>Splendidivirgaceae</taxon>
        <taxon>Splendidivirga</taxon>
    </lineage>
</organism>
<dbReference type="EC" id="1.-.-.-" evidence="10"/>
<feature type="domain" description="Acyl-CoA dehydrogenase/oxidase N-terminal" evidence="9">
    <location>
        <begin position="4"/>
        <end position="90"/>
    </location>
</feature>
<dbReference type="SUPFAM" id="SSF56645">
    <property type="entry name" value="Acyl-CoA dehydrogenase NM domain-like"/>
    <property type="match status" value="1"/>
</dbReference>
<dbReference type="InterPro" id="IPR013786">
    <property type="entry name" value="AcylCoA_DH/ox_N"/>
</dbReference>
<dbReference type="InterPro" id="IPR036250">
    <property type="entry name" value="AcylCo_DH-like_C"/>
</dbReference>
<accession>A0ABT8KLC5</accession>
<keyword evidence="4 6" id="KW-0274">FAD</keyword>
<evidence type="ECO:0000313" key="10">
    <source>
        <dbReference type="EMBL" id="MDN5201038.1"/>
    </source>
</evidence>
<dbReference type="Pfam" id="PF02770">
    <property type="entry name" value="Acyl-CoA_dh_M"/>
    <property type="match status" value="1"/>
</dbReference>
<evidence type="ECO:0000259" key="9">
    <source>
        <dbReference type="Pfam" id="PF02771"/>
    </source>
</evidence>
<keyword evidence="5 6" id="KW-0560">Oxidoreductase</keyword>
<protein>
    <submittedName>
        <fullName evidence="10">Acyl-CoA dehydrogenase family protein</fullName>
        <ecNumber evidence="10">1.-.-.-</ecNumber>
    </submittedName>
</protein>
<dbReference type="SUPFAM" id="SSF47203">
    <property type="entry name" value="Acyl-CoA dehydrogenase C-terminal domain-like"/>
    <property type="match status" value="1"/>
</dbReference>
<dbReference type="InterPro" id="IPR009075">
    <property type="entry name" value="AcylCo_DH/oxidase_C"/>
</dbReference>
<evidence type="ECO:0000256" key="1">
    <source>
        <dbReference type="ARBA" id="ARBA00001974"/>
    </source>
</evidence>
<dbReference type="EMBL" id="JAUJEA010000002">
    <property type="protein sequence ID" value="MDN5201038.1"/>
    <property type="molecule type" value="Genomic_DNA"/>
</dbReference>
<evidence type="ECO:0000256" key="6">
    <source>
        <dbReference type="RuleBase" id="RU362125"/>
    </source>
</evidence>
<gene>
    <name evidence="10" type="ORF">QQ008_06690</name>
</gene>
<dbReference type="PIRSF" id="PIRSF016578">
    <property type="entry name" value="HsaA"/>
    <property type="match status" value="1"/>
</dbReference>
<dbReference type="Gene3D" id="1.20.140.10">
    <property type="entry name" value="Butyryl-CoA Dehydrogenase, subunit A, domain 3"/>
    <property type="match status" value="1"/>
</dbReference>
<feature type="domain" description="Acyl-CoA dehydrogenase/oxidase C-terminal" evidence="7">
    <location>
        <begin position="256"/>
        <end position="371"/>
    </location>
</feature>
<evidence type="ECO:0000256" key="5">
    <source>
        <dbReference type="ARBA" id="ARBA00023002"/>
    </source>
</evidence>
<evidence type="ECO:0000313" key="11">
    <source>
        <dbReference type="Proteomes" id="UP001172082"/>
    </source>
</evidence>
<dbReference type="InterPro" id="IPR006091">
    <property type="entry name" value="Acyl-CoA_Oxase/DH_mid-dom"/>
</dbReference>
<reference evidence="10" key="1">
    <citation type="submission" date="2023-06" db="EMBL/GenBank/DDBJ databases">
        <title>Genomic of Parafulvivirga corallium.</title>
        <authorList>
            <person name="Wang G."/>
        </authorList>
    </citation>
    <scope>NUCLEOTIDE SEQUENCE</scope>
    <source>
        <strain evidence="10">BMA10</strain>
    </source>
</reference>
<feature type="domain" description="Acyl-CoA oxidase/dehydrogenase middle" evidence="8">
    <location>
        <begin position="130"/>
        <end position="224"/>
    </location>
</feature>
<sequence length="403" mass="44577">MTKEEKKDLIETCSSLSKKFAERASEYDRKATWPVKDYEDIKNAGLLGIMVPKDKGGLGADFLTYTKSLEQLSTGGASTGLTFNMHNITAGILSESETKDIGGSRGKAMNDFRDWALGEIVNERKMFASANSEPGIGAHFSALKTTYKKVDGGYIINGYKLFVSMLGYADYYVVAARREQSSGDLPEISFFIVELDNPGIEIEEIWDTLGMRATVSNNMRLKDCFVPNDKLFLGTEGLGIFKLTREPHWVIGGYVGTYLGICQATFDYMISHLKKKKIPGTDQSVINRDWVQRDVGRLAVELEGARALVYKAAKMVDEHRGKPETNVAIHHSKYAVSELAPRLASDAIRLCGGSGIAKSLPLERFYRDARCGGLMPATSDECLLYAGKSALGFDLTQIKETYW</sequence>
<comment type="caution">
    <text evidence="10">The sequence shown here is derived from an EMBL/GenBank/DDBJ whole genome shotgun (WGS) entry which is preliminary data.</text>
</comment>
<dbReference type="PANTHER" id="PTHR43884">
    <property type="entry name" value="ACYL-COA DEHYDROGENASE"/>
    <property type="match status" value="1"/>
</dbReference>
<evidence type="ECO:0000259" key="8">
    <source>
        <dbReference type="Pfam" id="PF02770"/>
    </source>
</evidence>
<evidence type="ECO:0000259" key="7">
    <source>
        <dbReference type="Pfam" id="PF00441"/>
    </source>
</evidence>
<dbReference type="RefSeq" id="WP_346751066.1">
    <property type="nucleotide sequence ID" value="NZ_JAUJEA010000002.1"/>
</dbReference>
<dbReference type="InterPro" id="IPR046373">
    <property type="entry name" value="Acyl-CoA_Oxase/DH_mid-dom_sf"/>
</dbReference>
<keyword evidence="11" id="KW-1185">Reference proteome</keyword>